<dbReference type="AlphaFoldDB" id="A0AAE1H7W8"/>
<dbReference type="SUPFAM" id="SSF57716">
    <property type="entry name" value="Glucocorticoid receptor-like (DNA-binding domain)"/>
    <property type="match status" value="1"/>
</dbReference>
<dbReference type="EMBL" id="JAHWGI010000521">
    <property type="protein sequence ID" value="KAK3916376.1"/>
    <property type="molecule type" value="Genomic_DNA"/>
</dbReference>
<feature type="region of interest" description="Disordered" evidence="6">
    <location>
        <begin position="810"/>
        <end position="840"/>
    </location>
</feature>
<evidence type="ECO:0000313" key="8">
    <source>
        <dbReference type="EMBL" id="KAK3916376.1"/>
    </source>
</evidence>
<keyword evidence="2 5" id="KW-0863">Zinc-finger</keyword>
<name>A0AAE1H7W8_9NEOP</name>
<gene>
    <name evidence="8" type="ORF">KUF71_025609</name>
</gene>
<dbReference type="Proteomes" id="UP001219518">
    <property type="component" value="Unassembled WGS sequence"/>
</dbReference>
<dbReference type="Pfam" id="PF05485">
    <property type="entry name" value="THAP"/>
    <property type="match status" value="1"/>
</dbReference>
<reference evidence="8" key="2">
    <citation type="journal article" date="2023" name="BMC Genomics">
        <title>Pest status, molecular evolution, and epigenetic factors derived from the genome assembly of Frankliniella fusca, a thysanopteran phytovirus vector.</title>
        <authorList>
            <person name="Catto M.A."/>
            <person name="Labadie P.E."/>
            <person name="Jacobson A.L."/>
            <person name="Kennedy G.G."/>
            <person name="Srinivasan R."/>
            <person name="Hunt B.G."/>
        </authorList>
    </citation>
    <scope>NUCLEOTIDE SEQUENCE</scope>
    <source>
        <strain evidence="8">PL_HMW_Pooled</strain>
    </source>
</reference>
<dbReference type="InterPro" id="IPR048365">
    <property type="entry name" value="TNP-like_RNaseH_N"/>
</dbReference>
<protein>
    <submittedName>
        <fullName evidence="8">Transposable element P transposase</fullName>
    </submittedName>
</protein>
<keyword evidence="4 5" id="KW-0238">DNA-binding</keyword>
<keyword evidence="3" id="KW-0862">Zinc</keyword>
<proteinExistence type="predicted"/>
<dbReference type="GO" id="GO:0043565">
    <property type="term" value="F:sequence-specific DNA binding"/>
    <property type="evidence" value="ECO:0007669"/>
    <property type="project" value="InterPro"/>
</dbReference>
<reference evidence="8" key="1">
    <citation type="submission" date="2021-07" db="EMBL/GenBank/DDBJ databases">
        <authorList>
            <person name="Catto M.A."/>
            <person name="Jacobson A."/>
            <person name="Kennedy G."/>
            <person name="Labadie P."/>
            <person name="Hunt B.G."/>
            <person name="Srinivasan R."/>
        </authorList>
    </citation>
    <scope>NUCLEOTIDE SEQUENCE</scope>
    <source>
        <strain evidence="8">PL_HMW_Pooled</strain>
        <tissue evidence="8">Head</tissue>
    </source>
</reference>
<evidence type="ECO:0000256" key="1">
    <source>
        <dbReference type="ARBA" id="ARBA00022723"/>
    </source>
</evidence>
<dbReference type="PANTHER" id="PTHR46600:SF11">
    <property type="entry name" value="THAP DOMAIN-CONTAINING PROTEIN 10"/>
    <property type="match status" value="1"/>
</dbReference>
<feature type="domain" description="THAP-type" evidence="7">
    <location>
        <begin position="11"/>
        <end position="86"/>
    </location>
</feature>
<accession>A0AAE1H7W8</accession>
<evidence type="ECO:0000256" key="5">
    <source>
        <dbReference type="PROSITE-ProRule" id="PRU00309"/>
    </source>
</evidence>
<dbReference type="PROSITE" id="PS50950">
    <property type="entry name" value="ZF_THAP"/>
    <property type="match status" value="1"/>
</dbReference>
<dbReference type="InterPro" id="IPR006612">
    <property type="entry name" value="THAP_Znf"/>
</dbReference>
<dbReference type="GO" id="GO:0008270">
    <property type="term" value="F:zinc ion binding"/>
    <property type="evidence" value="ECO:0007669"/>
    <property type="project" value="UniProtKB-KW"/>
</dbReference>
<sequence>MAKGQKGSRSGRARCTAPNCNTTAGNGISLFTYPKDEARLITWLKNIGKPDWTPYNGARLCKLHFSDSALAPNRIHLLRDAVPFEVRLPLPQPVCACVVEKKTHLRDHPCATRYSLTCKVHRHLHPRNIIDNDLKKSCHLHQELHQLENAFKPKQEVESKKKRIVFNSADIRRGLRLWMGCGSSGYRTLFNLLNKEQNRLPSIRCMQKATAHLKFAPGLLREVLIPLKAKFDGFTDPRDRDVNIVFDEFVMKQQVDYDPSTHKFIGYGTLPGQEKVHAVKTELFMLRSVHQRMKQIVAYQQNPKEIDADTKKDFIIELIRETHKVGANVISLVCDMGNRGVLTSLGFSTKKNSLKWSIPNPVTGAKLWCSPDPVHIFKSMKESLCANKFIHLPDRIVAEYGLPSATVEIAHIEWLAAYQKDDSLQLMPGLTFKDTISTHFSKMNIRSPYKIFNKRCAASLKYLVVRGIVPEEFETTAWFLLLMNRWFQLMCSRNLQFALGFKNMDVYNEAIEHLKLVILVSQHAVIPGGWKAVQSHIKFATSAMLEVQHYLLHVKMYKFLQTGGFSSDCCENVNSLVRMSTPNPTPLETKNKIKHITIAQFNMEIKSSSYNFDDCEDYIDLLLKPGEKPAEPSFDINDIDFSAIKWSDTVPITSQVYDDVLYRLSGYIIITLQKKKELKCEFCISALKQPTGLGHPNSLFLKLTDFVPGAQFPVIDDVFQMFKLIEYNLMKWVPQLRHVDRLDALIDLVVQPGTAHFNLPTCHSVKEKLVKTFTNMRYRQLARDMLSPAEKVTAEALASRTAGGQYLTQTTPLQGRTNQPASPASTSQTTPTPKSSKQRFSFNNFKQTYKYRVPLATLNQNITSPSPTAPTLPSTPSPSPKPFKPRTPSLTLQHRPPSVFLKRILNLP</sequence>
<dbReference type="PANTHER" id="PTHR46600">
    <property type="entry name" value="THAP DOMAIN-CONTAINING"/>
    <property type="match status" value="1"/>
</dbReference>
<keyword evidence="9" id="KW-1185">Reference proteome</keyword>
<dbReference type="Pfam" id="PF21787">
    <property type="entry name" value="TNP-like_RNaseH_N"/>
    <property type="match status" value="1"/>
</dbReference>
<evidence type="ECO:0000256" key="3">
    <source>
        <dbReference type="ARBA" id="ARBA00022833"/>
    </source>
</evidence>
<evidence type="ECO:0000256" key="4">
    <source>
        <dbReference type="ARBA" id="ARBA00023125"/>
    </source>
</evidence>
<keyword evidence="1" id="KW-0479">Metal-binding</keyword>
<feature type="compositionally biased region" description="Low complexity" evidence="6">
    <location>
        <begin position="819"/>
        <end position="835"/>
    </location>
</feature>
<comment type="caution">
    <text evidence="8">The sequence shown here is derived from an EMBL/GenBank/DDBJ whole genome shotgun (WGS) entry which is preliminary data.</text>
</comment>
<evidence type="ECO:0000256" key="2">
    <source>
        <dbReference type="ARBA" id="ARBA00022771"/>
    </source>
</evidence>
<organism evidence="8 9">
    <name type="scientific">Frankliniella fusca</name>
    <dbReference type="NCBI Taxonomy" id="407009"/>
    <lineage>
        <taxon>Eukaryota</taxon>
        <taxon>Metazoa</taxon>
        <taxon>Ecdysozoa</taxon>
        <taxon>Arthropoda</taxon>
        <taxon>Hexapoda</taxon>
        <taxon>Insecta</taxon>
        <taxon>Pterygota</taxon>
        <taxon>Neoptera</taxon>
        <taxon>Paraneoptera</taxon>
        <taxon>Thysanoptera</taxon>
        <taxon>Terebrantia</taxon>
        <taxon>Thripoidea</taxon>
        <taxon>Thripidae</taxon>
        <taxon>Frankliniella</taxon>
    </lineage>
</organism>
<evidence type="ECO:0000313" key="9">
    <source>
        <dbReference type="Proteomes" id="UP001219518"/>
    </source>
</evidence>
<dbReference type="SMART" id="SM00692">
    <property type="entry name" value="DM3"/>
    <property type="match status" value="1"/>
</dbReference>
<feature type="region of interest" description="Disordered" evidence="6">
    <location>
        <begin position="860"/>
        <end position="895"/>
    </location>
</feature>
<feature type="compositionally biased region" description="Pro residues" evidence="6">
    <location>
        <begin position="867"/>
        <end position="882"/>
    </location>
</feature>
<evidence type="ECO:0000259" key="7">
    <source>
        <dbReference type="PROSITE" id="PS50950"/>
    </source>
</evidence>
<evidence type="ECO:0000256" key="6">
    <source>
        <dbReference type="SAM" id="MobiDB-lite"/>
    </source>
</evidence>
<dbReference type="InterPro" id="IPR026516">
    <property type="entry name" value="THAP1/10"/>
</dbReference>
<dbReference type="SMART" id="SM00980">
    <property type="entry name" value="THAP"/>
    <property type="match status" value="1"/>
</dbReference>